<keyword evidence="1" id="KW-1133">Transmembrane helix</keyword>
<dbReference type="InterPro" id="IPR009936">
    <property type="entry name" value="DUF1468"/>
</dbReference>
<evidence type="ECO:0000313" key="4">
    <source>
        <dbReference type="Proteomes" id="UP000307756"/>
    </source>
</evidence>
<protein>
    <submittedName>
        <fullName evidence="3">Tripartite tricarboxylate transporter TctB family protein</fullName>
    </submittedName>
</protein>
<name>A0A4U1CXZ6_9BACI</name>
<evidence type="ECO:0000313" key="3">
    <source>
        <dbReference type="EMBL" id="TKC14390.1"/>
    </source>
</evidence>
<dbReference type="RefSeq" id="WP_136833593.1">
    <property type="nucleotide sequence ID" value="NZ_SWBM01000009.1"/>
</dbReference>
<reference evidence="3 4" key="1">
    <citation type="journal article" date="2011" name="J. Microbiol.">
        <title>Bacillus kyonggiensis sp. nov., isolated from soil of a lettuce field.</title>
        <authorList>
            <person name="Dong K."/>
            <person name="Lee S."/>
        </authorList>
    </citation>
    <scope>NUCLEOTIDE SEQUENCE [LARGE SCALE GENOMIC DNA]</scope>
    <source>
        <strain evidence="3 4">NB22</strain>
    </source>
</reference>
<dbReference type="Proteomes" id="UP000307756">
    <property type="component" value="Unassembled WGS sequence"/>
</dbReference>
<keyword evidence="1" id="KW-0472">Membrane</keyword>
<dbReference type="OrthoDB" id="1807861at2"/>
<feature type="transmembrane region" description="Helical" evidence="1">
    <location>
        <begin position="12"/>
        <end position="31"/>
    </location>
</feature>
<feature type="transmembrane region" description="Helical" evidence="1">
    <location>
        <begin position="118"/>
        <end position="140"/>
    </location>
</feature>
<keyword evidence="1" id="KW-0812">Transmembrane</keyword>
<organism evidence="3 4">
    <name type="scientific">Robertmurraya kyonggiensis</name>
    <dbReference type="NCBI Taxonomy" id="1037680"/>
    <lineage>
        <taxon>Bacteria</taxon>
        <taxon>Bacillati</taxon>
        <taxon>Bacillota</taxon>
        <taxon>Bacilli</taxon>
        <taxon>Bacillales</taxon>
        <taxon>Bacillaceae</taxon>
        <taxon>Robertmurraya</taxon>
    </lineage>
</organism>
<proteinExistence type="predicted"/>
<gene>
    <name evidence="3" type="ORF">FA727_21775</name>
</gene>
<dbReference type="Pfam" id="PF07331">
    <property type="entry name" value="TctB"/>
    <property type="match status" value="1"/>
</dbReference>
<dbReference type="AlphaFoldDB" id="A0A4U1CXZ6"/>
<evidence type="ECO:0000259" key="2">
    <source>
        <dbReference type="Pfam" id="PF07331"/>
    </source>
</evidence>
<keyword evidence="4" id="KW-1185">Reference proteome</keyword>
<sequence>MGIKVISPNRIGAFVAIILGGLSIFEAIRLYPYGNNLLTGDHTFPGMIGVLLILAGGMLLFERKKDEVVLPKGRTAFMMIASIGSLIIYSLSIKYIGYFFSTVLAFLFLIKIIGNYSWIFSIVIATVLTTALYLLFIVLLKTPFPSLLF</sequence>
<feature type="domain" description="DUF1468" evidence="2">
    <location>
        <begin position="12"/>
        <end position="145"/>
    </location>
</feature>
<feature type="transmembrane region" description="Helical" evidence="1">
    <location>
        <begin position="43"/>
        <end position="61"/>
    </location>
</feature>
<accession>A0A4U1CXZ6</accession>
<dbReference type="EMBL" id="SWBM01000009">
    <property type="protein sequence ID" value="TKC14390.1"/>
    <property type="molecule type" value="Genomic_DNA"/>
</dbReference>
<evidence type="ECO:0000256" key="1">
    <source>
        <dbReference type="SAM" id="Phobius"/>
    </source>
</evidence>
<comment type="caution">
    <text evidence="3">The sequence shown here is derived from an EMBL/GenBank/DDBJ whole genome shotgun (WGS) entry which is preliminary data.</text>
</comment>